<organism evidence="5 6">
    <name type="scientific">Occallatibacter riparius</name>
    <dbReference type="NCBI Taxonomy" id="1002689"/>
    <lineage>
        <taxon>Bacteria</taxon>
        <taxon>Pseudomonadati</taxon>
        <taxon>Acidobacteriota</taxon>
        <taxon>Terriglobia</taxon>
        <taxon>Terriglobales</taxon>
        <taxon>Acidobacteriaceae</taxon>
        <taxon>Occallatibacter</taxon>
    </lineage>
</organism>
<feature type="compositionally biased region" description="Low complexity" evidence="2">
    <location>
        <begin position="78"/>
        <end position="95"/>
    </location>
</feature>
<comment type="similarity">
    <text evidence="1">Belongs to the transglycosylase Slt family.</text>
</comment>
<dbReference type="PANTHER" id="PTHR37423:SF2">
    <property type="entry name" value="MEMBRANE-BOUND LYTIC MUREIN TRANSGLYCOSYLASE C"/>
    <property type="match status" value="1"/>
</dbReference>
<reference evidence="5" key="1">
    <citation type="submission" date="2021-04" db="EMBL/GenBank/DDBJ databases">
        <title>Phylogenetic analysis of Acidobacteriaceae.</title>
        <authorList>
            <person name="Qiu L."/>
            <person name="Zhang Q."/>
        </authorList>
    </citation>
    <scope>NUCLEOTIDE SEQUENCE</scope>
    <source>
        <strain evidence="5">DSM 25168</strain>
    </source>
</reference>
<dbReference type="SUPFAM" id="SSF53955">
    <property type="entry name" value="Lysozyme-like"/>
    <property type="match status" value="1"/>
</dbReference>
<evidence type="ECO:0000256" key="3">
    <source>
        <dbReference type="SAM" id="SignalP"/>
    </source>
</evidence>
<evidence type="ECO:0000256" key="1">
    <source>
        <dbReference type="ARBA" id="ARBA00007734"/>
    </source>
</evidence>
<dbReference type="KEGG" id="orp:MOP44_22360"/>
<evidence type="ECO:0000256" key="2">
    <source>
        <dbReference type="SAM" id="MobiDB-lite"/>
    </source>
</evidence>
<dbReference type="InterPro" id="IPR000189">
    <property type="entry name" value="Transglyc_AS"/>
</dbReference>
<dbReference type="GO" id="GO:0008933">
    <property type="term" value="F:peptidoglycan lytic transglycosylase activity"/>
    <property type="evidence" value="ECO:0007669"/>
    <property type="project" value="InterPro"/>
</dbReference>
<proteinExistence type="inferred from homology"/>
<feature type="signal peptide" evidence="3">
    <location>
        <begin position="1"/>
        <end position="21"/>
    </location>
</feature>
<dbReference type="AlphaFoldDB" id="A0A9J7BWN5"/>
<evidence type="ECO:0000313" key="5">
    <source>
        <dbReference type="EMBL" id="UWZ87056.1"/>
    </source>
</evidence>
<evidence type="ECO:0000259" key="4">
    <source>
        <dbReference type="Pfam" id="PF01464"/>
    </source>
</evidence>
<sequence>MRGKLVLTATALAALALPCRAAERVSLTNGFALTCAHHETVEGRVRLYSSANASSYIEFPPADIASIETVPDPPPSAEPETAESTPAARPTTPAKLTPADLHEMLATAGQAHHLDVDLLASVVKAESGGNPRAKSRAGAKGLMQLMDGTASDLGVHDSYKPEDNVRGGSAYLDGLLTRYHDNLALALAAYNAGPAAVDKYRGIPPYRETRLYVARVIHEFNRRVIARQRLAQQEANSSSQASAGR</sequence>
<feature type="chain" id="PRO_5039955152" evidence="3">
    <location>
        <begin position="22"/>
        <end position="245"/>
    </location>
</feature>
<keyword evidence="6" id="KW-1185">Reference proteome</keyword>
<dbReference type="Pfam" id="PF01464">
    <property type="entry name" value="SLT"/>
    <property type="match status" value="1"/>
</dbReference>
<dbReference type="InterPro" id="IPR008258">
    <property type="entry name" value="Transglycosylase_SLT_dom_1"/>
</dbReference>
<feature type="domain" description="Transglycosylase SLT" evidence="4">
    <location>
        <begin position="106"/>
        <end position="205"/>
    </location>
</feature>
<gene>
    <name evidence="5" type="ORF">MOP44_22360</name>
</gene>
<keyword evidence="3" id="KW-0732">Signal</keyword>
<dbReference type="Proteomes" id="UP001059380">
    <property type="component" value="Chromosome"/>
</dbReference>
<dbReference type="CDD" id="cd00254">
    <property type="entry name" value="LT-like"/>
    <property type="match status" value="1"/>
</dbReference>
<evidence type="ECO:0000313" key="6">
    <source>
        <dbReference type="Proteomes" id="UP001059380"/>
    </source>
</evidence>
<dbReference type="GO" id="GO:0016020">
    <property type="term" value="C:membrane"/>
    <property type="evidence" value="ECO:0007669"/>
    <property type="project" value="InterPro"/>
</dbReference>
<protein>
    <submittedName>
        <fullName evidence="5">Lytic transglycosylase domain-containing protein</fullName>
    </submittedName>
</protein>
<dbReference type="PROSITE" id="PS00922">
    <property type="entry name" value="TRANSGLYCOSYLASE"/>
    <property type="match status" value="1"/>
</dbReference>
<dbReference type="PANTHER" id="PTHR37423">
    <property type="entry name" value="SOLUBLE LYTIC MUREIN TRANSGLYCOSYLASE-RELATED"/>
    <property type="match status" value="1"/>
</dbReference>
<name>A0A9J7BWN5_9BACT</name>
<accession>A0A9J7BWN5</accession>
<dbReference type="EMBL" id="CP093313">
    <property type="protein sequence ID" value="UWZ87056.1"/>
    <property type="molecule type" value="Genomic_DNA"/>
</dbReference>
<dbReference type="Gene3D" id="1.10.530.10">
    <property type="match status" value="1"/>
</dbReference>
<dbReference type="InterPro" id="IPR023346">
    <property type="entry name" value="Lysozyme-like_dom_sf"/>
</dbReference>
<dbReference type="GO" id="GO:0000270">
    <property type="term" value="P:peptidoglycan metabolic process"/>
    <property type="evidence" value="ECO:0007669"/>
    <property type="project" value="InterPro"/>
</dbReference>
<feature type="region of interest" description="Disordered" evidence="2">
    <location>
        <begin position="65"/>
        <end position="95"/>
    </location>
</feature>